<evidence type="ECO:0000256" key="3">
    <source>
        <dbReference type="ARBA" id="ARBA00023027"/>
    </source>
</evidence>
<accession>A0A8T2T117</accession>
<evidence type="ECO:0000256" key="2">
    <source>
        <dbReference type="ARBA" id="ARBA00022801"/>
    </source>
</evidence>
<dbReference type="GO" id="GO:0007165">
    <property type="term" value="P:signal transduction"/>
    <property type="evidence" value="ECO:0007669"/>
    <property type="project" value="InterPro"/>
</dbReference>
<dbReference type="GO" id="GO:0061809">
    <property type="term" value="F:NAD+ nucleosidase activity, cyclic ADP-ribose generating"/>
    <property type="evidence" value="ECO:0007669"/>
    <property type="project" value="UniProtKB-EC"/>
</dbReference>
<dbReference type="EC" id="3.2.2.6" evidence="1"/>
<dbReference type="OrthoDB" id="6160824at2759"/>
<evidence type="ECO:0000259" key="5">
    <source>
        <dbReference type="PROSITE" id="PS50104"/>
    </source>
</evidence>
<keyword evidence="7" id="KW-1185">Reference proteome</keyword>
<dbReference type="InterPro" id="IPR035897">
    <property type="entry name" value="Toll_tir_struct_dom_sf"/>
</dbReference>
<sequence>MSTDYNVFICHQGSDSKRDVVSVLKGMLNSEGITCFVDFGMNKGTDVNFAIQKAIESSLVDIVIVSAKFTSSHSCLDEVHKIMTKQNTTSTPRKVIPVYYDVEPSMDMDMATLKRSTDDQTKSWTEALKALQKLKGFEYKTETAFEWEELSNIVLEVKAFLISHDIIPSNHAESTWKMDMNPYYGSVFLSHNKMDTQRNAVSVFRGILGSRGITCKVLDYEKERDQMKLDVEKAIRNSTVHVIFLSENFVKCKDCLEEVDKIMNVHSTKTPFEVKILPVFYNVAPSVVRHQLKGSDYDFINVERSTDVERKRWAEALNRLSHLMGFEYNTETIYLYWMKATTLGGGREQEKQ</sequence>
<evidence type="ECO:0000313" key="6">
    <source>
        <dbReference type="EMBL" id="KAH7404121.1"/>
    </source>
</evidence>
<evidence type="ECO:0000256" key="1">
    <source>
        <dbReference type="ARBA" id="ARBA00011982"/>
    </source>
</evidence>
<dbReference type="EMBL" id="CM035420">
    <property type="protein sequence ID" value="KAH7404121.1"/>
    <property type="molecule type" value="Genomic_DNA"/>
</dbReference>
<dbReference type="PROSITE" id="PS50104">
    <property type="entry name" value="TIR"/>
    <property type="match status" value="2"/>
</dbReference>
<dbReference type="PANTHER" id="PTHR32009">
    <property type="entry name" value="TMV RESISTANCE PROTEIN N-LIKE"/>
    <property type="match status" value="1"/>
</dbReference>
<name>A0A8T2T117_CERRI</name>
<organism evidence="6 7">
    <name type="scientific">Ceratopteris richardii</name>
    <name type="common">Triangle waterfern</name>
    <dbReference type="NCBI Taxonomy" id="49495"/>
    <lineage>
        <taxon>Eukaryota</taxon>
        <taxon>Viridiplantae</taxon>
        <taxon>Streptophyta</taxon>
        <taxon>Embryophyta</taxon>
        <taxon>Tracheophyta</taxon>
        <taxon>Polypodiopsida</taxon>
        <taxon>Polypodiidae</taxon>
        <taxon>Polypodiales</taxon>
        <taxon>Pteridineae</taxon>
        <taxon>Pteridaceae</taxon>
        <taxon>Parkerioideae</taxon>
        <taxon>Ceratopteris</taxon>
    </lineage>
</organism>
<evidence type="ECO:0000256" key="4">
    <source>
        <dbReference type="ARBA" id="ARBA00047304"/>
    </source>
</evidence>
<protein>
    <recommendedName>
        <fullName evidence="1">ADP-ribosyl cyclase/cyclic ADP-ribose hydrolase</fullName>
        <ecNumber evidence="1">3.2.2.6</ecNumber>
    </recommendedName>
</protein>
<dbReference type="SUPFAM" id="SSF52200">
    <property type="entry name" value="Toll/Interleukin receptor TIR domain"/>
    <property type="match status" value="2"/>
</dbReference>
<gene>
    <name evidence="6" type="ORF">KP509_15G012000</name>
</gene>
<dbReference type="SMART" id="SM00255">
    <property type="entry name" value="TIR"/>
    <property type="match status" value="2"/>
</dbReference>
<reference evidence="6" key="1">
    <citation type="submission" date="2021-08" db="EMBL/GenBank/DDBJ databases">
        <title>WGS assembly of Ceratopteris richardii.</title>
        <authorList>
            <person name="Marchant D.B."/>
            <person name="Chen G."/>
            <person name="Jenkins J."/>
            <person name="Shu S."/>
            <person name="Leebens-Mack J."/>
            <person name="Grimwood J."/>
            <person name="Schmutz J."/>
            <person name="Soltis P."/>
            <person name="Soltis D."/>
            <person name="Chen Z.-H."/>
        </authorList>
    </citation>
    <scope>NUCLEOTIDE SEQUENCE</scope>
    <source>
        <strain evidence="6">Whitten #5841</strain>
        <tissue evidence="6">Leaf</tissue>
    </source>
</reference>
<dbReference type="Proteomes" id="UP000825935">
    <property type="component" value="Chromosome 15"/>
</dbReference>
<dbReference type="PANTHER" id="PTHR32009:SF39">
    <property type="entry name" value="TIR DOMAIN-CONTAINING PROTEIN"/>
    <property type="match status" value="1"/>
</dbReference>
<keyword evidence="2" id="KW-0378">Hydrolase</keyword>
<proteinExistence type="predicted"/>
<comment type="catalytic activity">
    <reaction evidence="4">
        <text>NAD(+) + H2O = ADP-D-ribose + nicotinamide + H(+)</text>
        <dbReference type="Rhea" id="RHEA:16301"/>
        <dbReference type="ChEBI" id="CHEBI:15377"/>
        <dbReference type="ChEBI" id="CHEBI:15378"/>
        <dbReference type="ChEBI" id="CHEBI:17154"/>
        <dbReference type="ChEBI" id="CHEBI:57540"/>
        <dbReference type="ChEBI" id="CHEBI:57967"/>
        <dbReference type="EC" id="3.2.2.6"/>
    </reaction>
    <physiologicalReaction direction="left-to-right" evidence="4">
        <dbReference type="Rhea" id="RHEA:16302"/>
    </physiologicalReaction>
</comment>
<comment type="caution">
    <text evidence="6">The sequence shown here is derived from an EMBL/GenBank/DDBJ whole genome shotgun (WGS) entry which is preliminary data.</text>
</comment>
<dbReference type="InterPro" id="IPR000157">
    <property type="entry name" value="TIR_dom"/>
</dbReference>
<feature type="domain" description="TIR" evidence="5">
    <location>
        <begin position="3"/>
        <end position="165"/>
    </location>
</feature>
<dbReference type="AlphaFoldDB" id="A0A8T2T117"/>
<feature type="domain" description="TIR" evidence="5">
    <location>
        <begin position="183"/>
        <end position="320"/>
    </location>
</feature>
<evidence type="ECO:0000313" key="7">
    <source>
        <dbReference type="Proteomes" id="UP000825935"/>
    </source>
</evidence>
<keyword evidence="3" id="KW-0520">NAD</keyword>
<dbReference type="Gene3D" id="3.40.50.10140">
    <property type="entry name" value="Toll/interleukin-1 receptor homology (TIR) domain"/>
    <property type="match status" value="2"/>
</dbReference>
<dbReference type="Pfam" id="PF01582">
    <property type="entry name" value="TIR"/>
    <property type="match status" value="2"/>
</dbReference>